<proteinExistence type="predicted"/>
<reference evidence="1" key="1">
    <citation type="journal article" date="2020" name="bioRxiv">
        <title>Comparative genomics of Chlamydomonas.</title>
        <authorList>
            <person name="Craig R.J."/>
            <person name="Hasan A.R."/>
            <person name="Ness R.W."/>
            <person name="Keightley P.D."/>
        </authorList>
    </citation>
    <scope>NUCLEOTIDE SEQUENCE</scope>
    <source>
        <strain evidence="1">CCAP 11/173</strain>
    </source>
</reference>
<accession>A0A836BA22</accession>
<organism evidence="1 2">
    <name type="scientific">Chlamydomonas schloesseri</name>
    <dbReference type="NCBI Taxonomy" id="2026947"/>
    <lineage>
        <taxon>Eukaryota</taxon>
        <taxon>Viridiplantae</taxon>
        <taxon>Chlorophyta</taxon>
        <taxon>core chlorophytes</taxon>
        <taxon>Chlorophyceae</taxon>
        <taxon>CS clade</taxon>
        <taxon>Chlamydomonadales</taxon>
        <taxon>Chlamydomonadaceae</taxon>
        <taxon>Chlamydomonas</taxon>
    </lineage>
</organism>
<dbReference type="AlphaFoldDB" id="A0A836BA22"/>
<protein>
    <submittedName>
        <fullName evidence="1">Uncharacterized protein</fullName>
    </submittedName>
</protein>
<evidence type="ECO:0000313" key="1">
    <source>
        <dbReference type="EMBL" id="KAG2452078.1"/>
    </source>
</evidence>
<evidence type="ECO:0000313" key="2">
    <source>
        <dbReference type="Proteomes" id="UP000613740"/>
    </source>
</evidence>
<gene>
    <name evidence="1" type="ORF">HYH02_003114</name>
</gene>
<dbReference type="Proteomes" id="UP000613740">
    <property type="component" value="Unassembled WGS sequence"/>
</dbReference>
<comment type="caution">
    <text evidence="1">The sequence shown here is derived from an EMBL/GenBank/DDBJ whole genome shotgun (WGS) entry which is preliminary data.</text>
</comment>
<dbReference type="EMBL" id="JAEHOD010000006">
    <property type="protein sequence ID" value="KAG2452078.1"/>
    <property type="molecule type" value="Genomic_DNA"/>
</dbReference>
<sequence>MDTTPPVEAGATLAFQTTSNPPCVGIARRLKGPIPAGVRMPYFSGPPSPTLLGYHPAVLHIIDQRGNHTSLPTALETALWDTSSGNNDRTAALLRAHAVAGVISTAAITANNNTAAGLYPYAFYPSFQVQLLDLLGGNFTVKQLMPITTQKFVQGRYDNAIRGNAAVAHMITAVLALPQPFPPPPPPPPLGNTPGTNAPAVSVYTTSNPPCVGIARRLKGPIPAGVPNFLTRQGMVYHDVSFQSVSHFAFAT</sequence>
<name>A0A836BA22_9CHLO</name>
<keyword evidence="2" id="KW-1185">Reference proteome</keyword>